<gene>
    <name evidence="2" type="ORF">GCM10010365_71540</name>
</gene>
<feature type="region of interest" description="Disordered" evidence="1">
    <location>
        <begin position="65"/>
        <end position="88"/>
    </location>
</feature>
<proteinExistence type="predicted"/>
<protein>
    <submittedName>
        <fullName evidence="2">Uncharacterized protein</fullName>
    </submittedName>
</protein>
<dbReference type="EMBL" id="BMVW01000024">
    <property type="protein sequence ID" value="GGZ40477.1"/>
    <property type="molecule type" value="Genomic_DNA"/>
</dbReference>
<evidence type="ECO:0000313" key="3">
    <source>
        <dbReference type="Proteomes" id="UP000622166"/>
    </source>
</evidence>
<evidence type="ECO:0000256" key="1">
    <source>
        <dbReference type="SAM" id="MobiDB-lite"/>
    </source>
</evidence>
<dbReference type="AlphaFoldDB" id="A0A918QC72"/>
<name>A0A918QC72_9ACTN</name>
<comment type="caution">
    <text evidence="2">The sequence shown here is derived from an EMBL/GenBank/DDBJ whole genome shotgun (WGS) entry which is preliminary data.</text>
</comment>
<keyword evidence="3" id="KW-1185">Reference proteome</keyword>
<accession>A0A918QC72</accession>
<feature type="region of interest" description="Disordered" evidence="1">
    <location>
        <begin position="1"/>
        <end position="22"/>
    </location>
</feature>
<dbReference type="Proteomes" id="UP000622166">
    <property type="component" value="Unassembled WGS sequence"/>
</dbReference>
<evidence type="ECO:0000313" key="2">
    <source>
        <dbReference type="EMBL" id="GGZ40477.1"/>
    </source>
</evidence>
<sequence length="88" mass="9115">MMGEAPGLVKGGPGATASQGDDAIWARDHAGAQVAAEEEDGKTGLAVTGDGRRCVRCYGNSQKTERGWNGHQVSGHRLAGVPFHGVEE</sequence>
<reference evidence="2" key="2">
    <citation type="submission" date="2020-09" db="EMBL/GenBank/DDBJ databases">
        <authorList>
            <person name="Sun Q."/>
            <person name="Ohkuma M."/>
        </authorList>
    </citation>
    <scope>NUCLEOTIDE SEQUENCE</scope>
    <source>
        <strain evidence="2">JCM 4815</strain>
    </source>
</reference>
<reference evidence="2" key="1">
    <citation type="journal article" date="2014" name="Int. J. Syst. Evol. Microbiol.">
        <title>Complete genome sequence of Corynebacterium casei LMG S-19264T (=DSM 44701T), isolated from a smear-ripened cheese.</title>
        <authorList>
            <consortium name="US DOE Joint Genome Institute (JGI-PGF)"/>
            <person name="Walter F."/>
            <person name="Albersmeier A."/>
            <person name="Kalinowski J."/>
            <person name="Ruckert C."/>
        </authorList>
    </citation>
    <scope>NUCLEOTIDE SEQUENCE</scope>
    <source>
        <strain evidence="2">JCM 4815</strain>
    </source>
</reference>
<organism evidence="2 3">
    <name type="scientific">Streptomyces poonensis</name>
    <dbReference type="NCBI Taxonomy" id="68255"/>
    <lineage>
        <taxon>Bacteria</taxon>
        <taxon>Bacillati</taxon>
        <taxon>Actinomycetota</taxon>
        <taxon>Actinomycetes</taxon>
        <taxon>Kitasatosporales</taxon>
        <taxon>Streptomycetaceae</taxon>
        <taxon>Streptomyces</taxon>
    </lineage>
</organism>